<dbReference type="Pfam" id="PF00144">
    <property type="entry name" value="Beta-lactamase"/>
    <property type="match status" value="1"/>
</dbReference>
<dbReference type="EMBL" id="CP018477">
    <property type="protein sequence ID" value="ASV76281.1"/>
    <property type="molecule type" value="Genomic_DNA"/>
</dbReference>
<name>A0A286RJZ0_9BACT</name>
<dbReference type="InterPro" id="IPR012338">
    <property type="entry name" value="Beta-lactam/transpept-like"/>
</dbReference>
<gene>
    <name evidence="3" type="ORF">THTE_3680</name>
</gene>
<keyword evidence="4" id="KW-1185">Reference proteome</keyword>
<dbReference type="Pfam" id="PF13810">
    <property type="entry name" value="DUF4185"/>
    <property type="match status" value="1"/>
</dbReference>
<proteinExistence type="predicted"/>
<evidence type="ECO:0000259" key="2">
    <source>
        <dbReference type="Pfam" id="PF13810"/>
    </source>
</evidence>
<dbReference type="SUPFAM" id="SSF56601">
    <property type="entry name" value="beta-lactamase/transpeptidase-like"/>
    <property type="match status" value="1"/>
</dbReference>
<feature type="domain" description="DUF4185" evidence="2">
    <location>
        <begin position="489"/>
        <end position="655"/>
    </location>
</feature>
<sequence length="702" mass="77765">MSKGPFLLWIGALTLIMATPWQGWAEKPFEWVPAQPEAVGISSEKLRALSAELAKRQTKAFLVVRHDKLIWEWYSPDHGPDKKHYTASLAKAIVGGMALAIALDDGYLRLDDPVSRYVPQWRTDPRKSKITIRHLGSHTSGLDDSRPNEEAPWKDAFWRRELPPRDPFTIARDVTPLLFDPGERFQYSNPGIAMLTYAVAAAMRNAPNNNIRDLLRDRIYRPIGLKDDEWSIGYGQTFHVDGLPLIAAWGGANFTARATARIGRLVLHRGRWEGRQIISENSIAAVCQSAGLPGDCGMGWWTNAGKRFSFLPVDAVWGAGAGDQILLVIPSLDLVVVRYGGDLGPQAPSQENVGRYLFQPLMQVITPEDPAQSGTAGPYPPSPVIKSLSWAAANEVVRLARGSDNWPITWGDDDRLYTAYGDGWGFEPGVARKLSLGLAVVTGFPPRITGQNIRAPTLEQYGDGAKGKKASGLLMVDGTLYALVRNAGNSQLAYSRDHGATWTWAPWKFTTSFGCPTFLNFGPNYAGARDGYVYIYSPDADDAYSAADQMVLARVPKGSILEPSAYEYFVRLDSDQKPVWSRNVADRGPVFRHPGHCWRSGITYNPALKRYMWFHVYPKQTRGDGAPGARGCGVYDAPEPWGPWTTAFHTEEWDMDPGESGCFPAKWMDQTGKNMWLVFSGEDSFSVRRVDITVHKSGDGPK</sequence>
<evidence type="ECO:0000313" key="4">
    <source>
        <dbReference type="Proteomes" id="UP000215086"/>
    </source>
</evidence>
<dbReference type="AlphaFoldDB" id="A0A286RJZ0"/>
<dbReference type="InterPro" id="IPR001466">
    <property type="entry name" value="Beta-lactam-related"/>
</dbReference>
<dbReference type="PANTHER" id="PTHR43283:SF7">
    <property type="entry name" value="BETA-LACTAMASE-RELATED DOMAIN-CONTAINING PROTEIN"/>
    <property type="match status" value="1"/>
</dbReference>
<dbReference type="InterPro" id="IPR050789">
    <property type="entry name" value="Diverse_Enzym_Activities"/>
</dbReference>
<dbReference type="RefSeq" id="WP_095416105.1">
    <property type="nucleotide sequence ID" value="NZ_CP018477.1"/>
</dbReference>
<dbReference type="Gene3D" id="3.40.710.10">
    <property type="entry name" value="DD-peptidase/beta-lactamase superfamily"/>
    <property type="match status" value="1"/>
</dbReference>
<dbReference type="PANTHER" id="PTHR43283">
    <property type="entry name" value="BETA-LACTAMASE-RELATED"/>
    <property type="match status" value="1"/>
</dbReference>
<reference evidence="3 4" key="1">
    <citation type="journal article" name="Front. Microbiol.">
        <title>Sugar Metabolism of the First Thermophilic Planctomycete Thermogutta terrifontis: Comparative Genomic and Transcriptomic Approaches.</title>
        <authorList>
            <person name="Elcheninov A.G."/>
            <person name="Menzel P."/>
            <person name="Gudbergsdottir S.R."/>
            <person name="Slesarev A.I."/>
            <person name="Kadnikov V.V."/>
            <person name="Krogh A."/>
            <person name="Bonch-Osmolovskaya E.A."/>
            <person name="Peng X."/>
            <person name="Kublanov I.V."/>
        </authorList>
    </citation>
    <scope>NUCLEOTIDE SEQUENCE [LARGE SCALE GENOMIC DNA]</scope>
    <source>
        <strain evidence="3 4">R1</strain>
    </source>
</reference>
<organism evidence="3 4">
    <name type="scientific">Thermogutta terrifontis</name>
    <dbReference type="NCBI Taxonomy" id="1331910"/>
    <lineage>
        <taxon>Bacteria</taxon>
        <taxon>Pseudomonadati</taxon>
        <taxon>Planctomycetota</taxon>
        <taxon>Planctomycetia</taxon>
        <taxon>Pirellulales</taxon>
        <taxon>Thermoguttaceae</taxon>
        <taxon>Thermogutta</taxon>
    </lineage>
</organism>
<dbReference type="KEGG" id="ttf:THTE_3680"/>
<dbReference type="OrthoDB" id="3795970at2"/>
<accession>A0A286RJZ0</accession>
<evidence type="ECO:0000313" key="3">
    <source>
        <dbReference type="EMBL" id="ASV76281.1"/>
    </source>
</evidence>
<dbReference type="InterPro" id="IPR025442">
    <property type="entry name" value="DUF4185"/>
</dbReference>
<evidence type="ECO:0000259" key="1">
    <source>
        <dbReference type="Pfam" id="PF00144"/>
    </source>
</evidence>
<protein>
    <submittedName>
        <fullName evidence="3">Beta-lactamase class C and other penicillin binding protein</fullName>
    </submittedName>
</protein>
<feature type="domain" description="Beta-lactamase-related" evidence="1">
    <location>
        <begin position="55"/>
        <end position="338"/>
    </location>
</feature>
<dbReference type="Proteomes" id="UP000215086">
    <property type="component" value="Chromosome"/>
</dbReference>